<dbReference type="EMBL" id="WNJL01000037">
    <property type="protein sequence ID" value="NDU43225.1"/>
    <property type="molecule type" value="Genomic_DNA"/>
</dbReference>
<proteinExistence type="predicted"/>
<gene>
    <name evidence="1" type="ORF">GL267_11460</name>
</gene>
<accession>A0A845UCZ5</accession>
<protein>
    <submittedName>
        <fullName evidence="1">Uncharacterized protein</fullName>
    </submittedName>
</protein>
<dbReference type="AlphaFoldDB" id="A0A845UCZ5"/>
<organism evidence="1">
    <name type="scientific">Acidithiobacillus ferrianus</name>
    <dbReference type="NCBI Taxonomy" id="2678518"/>
    <lineage>
        <taxon>Bacteria</taxon>
        <taxon>Pseudomonadati</taxon>
        <taxon>Pseudomonadota</taxon>
        <taxon>Acidithiobacillia</taxon>
        <taxon>Acidithiobacillales</taxon>
        <taxon>Acidithiobacillaceae</taxon>
        <taxon>Acidithiobacillus</taxon>
    </lineage>
</organism>
<reference evidence="1" key="1">
    <citation type="submission" date="2019-11" db="EMBL/GenBank/DDBJ databases">
        <title>Acidithiobacillus ferrianus sp. nov.: a facultatively anaerobic and extremely acidophilic chemolithoautotroph.</title>
        <authorList>
            <person name="Norris P.R."/>
            <person name="Falagan C."/>
            <person name="Moya-Beltran A."/>
            <person name="Castro M."/>
            <person name="Quatrini R."/>
            <person name="Johnson D.B."/>
        </authorList>
    </citation>
    <scope>NUCLEOTIDE SEQUENCE [LARGE SCALE GENOMIC DNA]</scope>
    <source>
        <strain evidence="1">MG</strain>
    </source>
</reference>
<sequence>MLVQKILAKMNGVMFGSASLFVLLNSGLVVADPGSIPTSPSPISQSLITDNAMRHVQGSLMVNMAAGMGNSQANTAVISVRGPGGGYAASQPAQTRASVPENMRGATGGPSVTEITGNAFTQSSGLMAINQANGRANAEFNHLAIQTGLRGLSTAQISNSQLAQSVSGPESGYTELPLGNMKTLAVGADAFKGARGVAMVTQVSGSGNAASNNFALNVQAGAIR</sequence>
<dbReference type="RefSeq" id="WP_163098447.1">
    <property type="nucleotide sequence ID" value="NZ_CP127523.1"/>
</dbReference>
<evidence type="ECO:0000313" key="1">
    <source>
        <dbReference type="EMBL" id="NDU43225.1"/>
    </source>
</evidence>
<name>A0A845UCZ5_9PROT</name>
<comment type="caution">
    <text evidence="1">The sequence shown here is derived from an EMBL/GenBank/DDBJ whole genome shotgun (WGS) entry which is preliminary data.</text>
</comment>